<evidence type="ECO:0000256" key="7">
    <source>
        <dbReference type="SAM" id="Phobius"/>
    </source>
</evidence>
<dbReference type="PANTHER" id="PTHR30572">
    <property type="entry name" value="MEMBRANE COMPONENT OF TRANSPORTER-RELATED"/>
    <property type="match status" value="1"/>
</dbReference>
<evidence type="ECO:0000256" key="6">
    <source>
        <dbReference type="ARBA" id="ARBA00038076"/>
    </source>
</evidence>
<keyword evidence="4 7" id="KW-1133">Transmembrane helix</keyword>
<dbReference type="AlphaFoldDB" id="A0A660L6I9"/>
<dbReference type="GO" id="GO:0022857">
    <property type="term" value="F:transmembrane transporter activity"/>
    <property type="evidence" value="ECO:0007669"/>
    <property type="project" value="TreeGrafter"/>
</dbReference>
<name>A0A660L6I9_9BACL</name>
<evidence type="ECO:0000313" key="11">
    <source>
        <dbReference type="Proteomes" id="UP000267019"/>
    </source>
</evidence>
<dbReference type="Pfam" id="PF12704">
    <property type="entry name" value="MacB_PCD"/>
    <property type="match status" value="1"/>
</dbReference>
<feature type="transmembrane region" description="Helical" evidence="7">
    <location>
        <begin position="353"/>
        <end position="373"/>
    </location>
</feature>
<evidence type="ECO:0000256" key="3">
    <source>
        <dbReference type="ARBA" id="ARBA00022692"/>
    </source>
</evidence>
<feature type="domain" description="MacB-like periplasmic core" evidence="9">
    <location>
        <begin position="21"/>
        <end position="231"/>
    </location>
</feature>
<evidence type="ECO:0000256" key="4">
    <source>
        <dbReference type="ARBA" id="ARBA00022989"/>
    </source>
</evidence>
<feature type="transmembrane region" description="Helical" evidence="7">
    <location>
        <begin position="21"/>
        <end position="42"/>
    </location>
</feature>
<dbReference type="Pfam" id="PF02687">
    <property type="entry name" value="FtsX"/>
    <property type="match status" value="1"/>
</dbReference>
<feature type="domain" description="ABC3 transporter permease C-terminal" evidence="8">
    <location>
        <begin position="271"/>
        <end position="383"/>
    </location>
</feature>
<dbReference type="OrthoDB" id="9770036at2"/>
<comment type="subcellular location">
    <subcellularLocation>
        <location evidence="1">Cell membrane</location>
        <topology evidence="1">Multi-pass membrane protein</topology>
    </subcellularLocation>
</comment>
<keyword evidence="2" id="KW-1003">Cell membrane</keyword>
<gene>
    <name evidence="10" type="ORF">C7438_0598</name>
</gene>
<comment type="similarity">
    <text evidence="6">Belongs to the ABC-4 integral membrane protein family.</text>
</comment>
<evidence type="ECO:0000256" key="5">
    <source>
        <dbReference type="ARBA" id="ARBA00023136"/>
    </source>
</evidence>
<evidence type="ECO:0000259" key="9">
    <source>
        <dbReference type="Pfam" id="PF12704"/>
    </source>
</evidence>
<dbReference type="Proteomes" id="UP000267019">
    <property type="component" value="Unassembled WGS sequence"/>
</dbReference>
<keyword evidence="3 7" id="KW-0812">Transmembrane</keyword>
<protein>
    <submittedName>
        <fullName evidence="10">Putative ABC transport system permease protein</fullName>
    </submittedName>
</protein>
<dbReference type="InterPro" id="IPR025857">
    <property type="entry name" value="MacB_PCD"/>
</dbReference>
<evidence type="ECO:0000256" key="1">
    <source>
        <dbReference type="ARBA" id="ARBA00004651"/>
    </source>
</evidence>
<dbReference type="RefSeq" id="WP_121443827.1">
    <property type="nucleotide sequence ID" value="NZ_RBIJ01000001.1"/>
</dbReference>
<evidence type="ECO:0000259" key="8">
    <source>
        <dbReference type="Pfam" id="PF02687"/>
    </source>
</evidence>
<accession>A0A660L6I9</accession>
<feature type="transmembrane region" description="Helical" evidence="7">
    <location>
        <begin position="264"/>
        <end position="291"/>
    </location>
</feature>
<dbReference type="InterPro" id="IPR050250">
    <property type="entry name" value="Macrolide_Exporter_MacB"/>
</dbReference>
<reference evidence="10 11" key="1">
    <citation type="submission" date="2018-10" db="EMBL/GenBank/DDBJ databases">
        <title>Genomic Encyclopedia of Type Strains, Phase IV (KMG-IV): sequencing the most valuable type-strain genomes for metagenomic binning, comparative biology and taxonomic classification.</title>
        <authorList>
            <person name="Goeker M."/>
        </authorList>
    </citation>
    <scope>NUCLEOTIDE SEQUENCE [LARGE SCALE GENOMIC DNA]</scope>
    <source>
        <strain evidence="10 11">DSM 22653</strain>
    </source>
</reference>
<dbReference type="GO" id="GO:0005886">
    <property type="term" value="C:plasma membrane"/>
    <property type="evidence" value="ECO:0007669"/>
    <property type="project" value="UniProtKB-SubCell"/>
</dbReference>
<evidence type="ECO:0000313" key="10">
    <source>
        <dbReference type="EMBL" id="RKQ88945.1"/>
    </source>
</evidence>
<feature type="transmembrane region" description="Helical" evidence="7">
    <location>
        <begin position="312"/>
        <end position="341"/>
    </location>
</feature>
<keyword evidence="5 7" id="KW-0472">Membrane</keyword>
<organism evidence="10 11">
    <name type="scientific">Brockia lithotrophica</name>
    <dbReference type="NCBI Taxonomy" id="933949"/>
    <lineage>
        <taxon>Bacteria</taxon>
        <taxon>Bacillati</taxon>
        <taxon>Bacillota</taxon>
        <taxon>Bacilli</taxon>
        <taxon>Bacillales</taxon>
        <taxon>Bacillales Family X. Incertae Sedis</taxon>
        <taxon>Brockia</taxon>
    </lineage>
</organism>
<dbReference type="InterPro" id="IPR003838">
    <property type="entry name" value="ABC3_permease_C"/>
</dbReference>
<comment type="caution">
    <text evidence="10">The sequence shown here is derived from an EMBL/GenBank/DDBJ whole genome shotgun (WGS) entry which is preliminary data.</text>
</comment>
<evidence type="ECO:0000256" key="2">
    <source>
        <dbReference type="ARBA" id="ARBA00022475"/>
    </source>
</evidence>
<proteinExistence type="inferred from homology"/>
<dbReference type="PANTHER" id="PTHR30572:SF4">
    <property type="entry name" value="ABC TRANSPORTER PERMEASE YTRF"/>
    <property type="match status" value="1"/>
</dbReference>
<sequence length="390" mass="41243">MLVLEILRMAFRNLSGNPFRTFLTMLGVIIGVASVIALVAVGQGATARVTEQIQGLGSNLIAVNVVGRGSQTSLRLQDVEDWANLPGIAAVAPEVLGQATVKAGTNSVSVPLEGVTPAFAQVRNLAVTEGRFIADLDLSARNRVVLLGANTAKQLFGSFDPLGQEVTLNGTVFTVVGVLAPKGTTLGASNDDRVLIPLTTAERFLQSRGVRTVYVQAASSEEVRVAVDSLRRELLRTFRGDENSFSIFTQEDVLRTIGSVSHTLSLMLGGIAGISLLVGGIGIMNIMLVSVSERTKEIGLRKAIGARRSQILVQFLLESLVLSLVGGFFGVLGGFGIGALLERLLHVPVLIRWPVIGVATLFSLAVGLVFGILPAVRAANLDPIVALRYE</sequence>
<keyword evidence="11" id="KW-1185">Reference proteome</keyword>
<dbReference type="EMBL" id="RBIJ01000001">
    <property type="protein sequence ID" value="RKQ88945.1"/>
    <property type="molecule type" value="Genomic_DNA"/>
</dbReference>